<reference evidence="1" key="1">
    <citation type="submission" date="2020-01" db="EMBL/GenBank/DDBJ databases">
        <authorList>
            <person name="Richard D."/>
        </authorList>
    </citation>
    <scope>NUCLEOTIDE SEQUENCE</scope>
    <source>
        <strain evidence="1">JP541</strain>
    </source>
</reference>
<evidence type="ECO:0000313" key="2">
    <source>
        <dbReference type="Proteomes" id="UP000653002"/>
    </source>
</evidence>
<organism evidence="1 2">
    <name type="scientific">Xanthomonas citri pv. citri</name>
    <dbReference type="NCBI Taxonomy" id="611301"/>
    <lineage>
        <taxon>Bacteria</taxon>
        <taxon>Pseudomonadati</taxon>
        <taxon>Pseudomonadota</taxon>
        <taxon>Gammaproteobacteria</taxon>
        <taxon>Lysobacterales</taxon>
        <taxon>Lysobacteraceae</taxon>
        <taxon>Xanthomonas</taxon>
    </lineage>
</organism>
<accession>A0A8I0L1X4</accession>
<dbReference type="Proteomes" id="UP000653002">
    <property type="component" value="Unassembled WGS sequence"/>
</dbReference>
<feature type="non-terminal residue" evidence="1">
    <location>
        <position position="82"/>
    </location>
</feature>
<proteinExistence type="predicted"/>
<feature type="non-terminal residue" evidence="1">
    <location>
        <position position="1"/>
    </location>
</feature>
<dbReference type="AlphaFoldDB" id="A0A8I0L1X4"/>
<protein>
    <submittedName>
        <fullName evidence="1">Iron-containing alcohol dehydrogenase</fullName>
    </submittedName>
</protein>
<name>A0A8I0L1X4_XANCI</name>
<gene>
    <name evidence="1" type="ORF">GUH15_09505</name>
</gene>
<sequence>AAAPAEMNVSGYGDLIATWTAPVDWYLGNVLGMGQHFHTAPSDMIRTQCDRLLENSEKLAAGDAKTLGELANVLTLSGLSMG</sequence>
<dbReference type="SUPFAM" id="SSF56796">
    <property type="entry name" value="Dehydroquinate synthase-like"/>
    <property type="match status" value="1"/>
</dbReference>
<evidence type="ECO:0000313" key="1">
    <source>
        <dbReference type="EMBL" id="MBD4336280.1"/>
    </source>
</evidence>
<comment type="caution">
    <text evidence="1">The sequence shown here is derived from an EMBL/GenBank/DDBJ whole genome shotgun (WGS) entry which is preliminary data.</text>
</comment>
<dbReference type="EMBL" id="JAABFR010000655">
    <property type="protein sequence ID" value="MBD4336280.1"/>
    <property type="molecule type" value="Genomic_DNA"/>
</dbReference>
<dbReference type="Gene3D" id="1.20.1090.10">
    <property type="entry name" value="Dehydroquinate synthase-like - alpha domain"/>
    <property type="match status" value="1"/>
</dbReference>